<name>A0A1V0SJ65_9VIRU</name>
<evidence type="ECO:0000313" key="1">
    <source>
        <dbReference type="EMBL" id="ARF11701.1"/>
    </source>
</evidence>
<protein>
    <submittedName>
        <fullName evidence="1">Uncharacterized protein</fullName>
    </submittedName>
</protein>
<accession>A0A1V0SJ65</accession>
<sequence length="223" mass="26410">MKYNYMDNMEKYKTYIEYKDKIINAMDDEDAISMIGIASSMTNDQIELKLLMSLSNNNRYNKKMDIKKFLLYTTILENIQYYDEANIIIEDIELIINDNAQINAFKRIIKNKPKQLEPDNKQNKIQKECPHCKKIYNGVSTTKYVICGYTHQNNKGFDWKGCGKDWCFTCGKKLCKNWDINMLYNQANRYHDGKCCKNTATKNNENYIIDYCQCSNENVLRYK</sequence>
<dbReference type="EMBL" id="KY684109">
    <property type="protein sequence ID" value="ARF11701.1"/>
    <property type="molecule type" value="Genomic_DNA"/>
</dbReference>
<reference evidence="1" key="1">
    <citation type="journal article" date="2017" name="Science">
        <title>Giant viruses with an expanded complement of translation system components.</title>
        <authorList>
            <person name="Schulz F."/>
            <person name="Yutin N."/>
            <person name="Ivanova N.N."/>
            <person name="Ortega D.R."/>
            <person name="Lee T.K."/>
            <person name="Vierheilig J."/>
            <person name="Daims H."/>
            <person name="Horn M."/>
            <person name="Wagner M."/>
            <person name="Jensen G.J."/>
            <person name="Kyrpides N.C."/>
            <person name="Koonin E.V."/>
            <person name="Woyke T."/>
        </authorList>
    </citation>
    <scope>NUCLEOTIDE SEQUENCE</scope>
    <source>
        <strain evidence="1">KNV1</strain>
    </source>
</reference>
<organism evidence="1">
    <name type="scientific">Klosneuvirus KNV1</name>
    <dbReference type="NCBI Taxonomy" id="1977640"/>
    <lineage>
        <taxon>Viruses</taxon>
        <taxon>Varidnaviria</taxon>
        <taxon>Bamfordvirae</taxon>
        <taxon>Nucleocytoviricota</taxon>
        <taxon>Megaviricetes</taxon>
        <taxon>Imitervirales</taxon>
        <taxon>Mimiviridae</taxon>
        <taxon>Klosneuvirinae</taxon>
        <taxon>Klosneuvirus</taxon>
    </lineage>
</organism>
<gene>
    <name evidence="1" type="ORF">Klosneuvirus_2_137</name>
</gene>
<proteinExistence type="predicted"/>